<dbReference type="InterPro" id="IPR018679">
    <property type="entry name" value="DUF2161"/>
</dbReference>
<dbReference type="EMBL" id="QVTE01000038">
    <property type="protein sequence ID" value="RFU67866.1"/>
    <property type="molecule type" value="Genomic_DNA"/>
</dbReference>
<accession>A0A372LLP5</accession>
<evidence type="ECO:0000313" key="1">
    <source>
        <dbReference type="EMBL" id="RFU67866.1"/>
    </source>
</evidence>
<dbReference type="RefSeq" id="WP_117327274.1">
    <property type="nucleotide sequence ID" value="NZ_QVTE01000038.1"/>
</dbReference>
<keyword evidence="2" id="KW-1185">Reference proteome</keyword>
<comment type="caution">
    <text evidence="1">The sequence shown here is derived from an EMBL/GenBank/DDBJ whole genome shotgun (WGS) entry which is preliminary data.</text>
</comment>
<protein>
    <submittedName>
        <fullName evidence="1">Uncharacterized protein</fullName>
    </submittedName>
</protein>
<dbReference type="AlphaFoldDB" id="A0A372LLP5"/>
<proteinExistence type="predicted"/>
<name>A0A372LLP5_9BACI</name>
<organism evidence="1 2">
    <name type="scientific">Peribacillus saganii</name>
    <dbReference type="NCBI Taxonomy" id="2303992"/>
    <lineage>
        <taxon>Bacteria</taxon>
        <taxon>Bacillati</taxon>
        <taxon>Bacillota</taxon>
        <taxon>Bacilli</taxon>
        <taxon>Bacillales</taxon>
        <taxon>Bacillaceae</taxon>
        <taxon>Peribacillus</taxon>
    </lineage>
</organism>
<evidence type="ECO:0000313" key="2">
    <source>
        <dbReference type="Proteomes" id="UP000264541"/>
    </source>
</evidence>
<dbReference type="OrthoDB" id="9795163at2"/>
<gene>
    <name evidence="1" type="ORF">D0469_13525</name>
</gene>
<dbReference type="Proteomes" id="UP000264541">
    <property type="component" value="Unassembled WGS sequence"/>
</dbReference>
<reference evidence="1" key="1">
    <citation type="submission" date="2018-08" db="EMBL/GenBank/DDBJ databases">
        <title>Bacillus chawlae sp. nov., Bacillus glennii sp. nov., and Bacillus saganii sp. nov. Isolated from the Vehicle Assembly Building at Kennedy Space Center where the Viking Spacecraft were Assembled.</title>
        <authorList>
            <person name="Seuylemezian A."/>
            <person name="Vaishampayan P."/>
        </authorList>
    </citation>
    <scope>NUCLEOTIDE SEQUENCE [LARGE SCALE GENOMIC DNA]</scope>
    <source>
        <strain evidence="1">V47-23a</strain>
    </source>
</reference>
<dbReference type="Pfam" id="PF09929">
    <property type="entry name" value="DUF2161"/>
    <property type="match status" value="1"/>
</dbReference>
<sequence length="242" mass="27940">MKRKTAKILETDLYEPIRNFFVKKGFDVYAEVNHCDVTAVREQELVIVEMKLNLTVELLVQAAKRQRITDLVYIAIPKPKHRLGSKKWYDICHLIRRLELGLILVSFQKSGTNMEIAISPEPFDRLKSMQRNRKNRASMIAEINGRNGDYNVGGSSKTKLMTAYKENCIHIACLLDRFGPLSPKALREMGTGDKTLSILNKNYYHWFDKIKRGTYTISAIGKKELEAYPKQVQYFFGLSDEQ</sequence>